<evidence type="ECO:0000313" key="3">
    <source>
        <dbReference type="Proteomes" id="UP000000709"/>
    </source>
</evidence>
<dbReference type="PANTHER" id="PTHR47188:SF1">
    <property type="entry name" value="PROTEIN TAR1"/>
    <property type="match status" value="1"/>
</dbReference>
<dbReference type="EMBL" id="GL996500">
    <property type="protein sequence ID" value="EGW33834.1"/>
    <property type="molecule type" value="Genomic_DNA"/>
</dbReference>
<reference evidence="2 3" key="1">
    <citation type="journal article" date="2011" name="Proc. Natl. Acad. Sci. U.S.A.">
        <title>Comparative genomics of xylose-fermenting fungi for enhanced biofuel production.</title>
        <authorList>
            <person name="Wohlbach D.J."/>
            <person name="Kuo A."/>
            <person name="Sato T.K."/>
            <person name="Potts K.M."/>
            <person name="Salamov A.A."/>
            <person name="LaButti K.M."/>
            <person name="Sun H."/>
            <person name="Clum A."/>
            <person name="Pangilinan J.L."/>
            <person name="Lindquist E.A."/>
            <person name="Lucas S."/>
            <person name="Lapidus A."/>
            <person name="Jin M."/>
            <person name="Gunawan C."/>
            <person name="Balan V."/>
            <person name="Dale B.E."/>
            <person name="Jeffries T.W."/>
            <person name="Zinkel R."/>
            <person name="Barry K.W."/>
            <person name="Grigoriev I.V."/>
            <person name="Gasch A.P."/>
        </authorList>
    </citation>
    <scope>NUCLEOTIDE SEQUENCE [LARGE SCALE GENOMIC DNA]</scope>
    <source>
        <strain evidence="3">NRRL Y-27907 / 11-Y1</strain>
    </source>
</reference>
<dbReference type="AlphaFoldDB" id="G3AJ77"/>
<gene>
    <name evidence="2" type="ORF">SPAPADRAFT_70096</name>
</gene>
<proteinExistence type="predicted"/>
<protein>
    <submittedName>
        <fullName evidence="2">Uncharacterized protein</fullName>
    </submittedName>
</protein>
<accession>G3AJ77</accession>
<dbReference type="Proteomes" id="UP000000709">
    <property type="component" value="Unassembled WGS sequence"/>
</dbReference>
<dbReference type="InParanoid" id="G3AJ77"/>
<dbReference type="KEGG" id="spaa:SPAPADRAFT_70096"/>
<dbReference type="HOGENOM" id="CLU_174256_1_0_1"/>
<keyword evidence="3" id="KW-1185">Reference proteome</keyword>
<dbReference type="GO" id="GO:0043457">
    <property type="term" value="P:regulation of cellular respiration"/>
    <property type="evidence" value="ECO:0007669"/>
    <property type="project" value="InterPro"/>
</dbReference>
<name>G3AJ77_SPAPN</name>
<dbReference type="OrthoDB" id="5395246at2759"/>
<dbReference type="PANTHER" id="PTHR47188">
    <property type="entry name" value="PROTEIN TAR1"/>
    <property type="match status" value="1"/>
</dbReference>
<dbReference type="eggNOG" id="ENOG502SAR7">
    <property type="taxonomic scope" value="Eukaryota"/>
</dbReference>
<organism evidence="3">
    <name type="scientific">Spathaspora passalidarum (strain NRRL Y-27907 / 11-Y1)</name>
    <dbReference type="NCBI Taxonomy" id="619300"/>
    <lineage>
        <taxon>Eukaryota</taxon>
        <taxon>Fungi</taxon>
        <taxon>Dikarya</taxon>
        <taxon>Ascomycota</taxon>
        <taxon>Saccharomycotina</taxon>
        <taxon>Pichiomycetes</taxon>
        <taxon>Debaryomycetaceae</taxon>
        <taxon>Spathaspora</taxon>
    </lineage>
</organism>
<sequence>MLYPQHDGVSQDFPDLSAKLAALFSRLRSRSLSQLSRQITPPTKNGHAPPPTKSRKSSQSVNPYCVWTW</sequence>
<evidence type="ECO:0000256" key="1">
    <source>
        <dbReference type="SAM" id="MobiDB-lite"/>
    </source>
</evidence>
<feature type="region of interest" description="Disordered" evidence="1">
    <location>
        <begin position="33"/>
        <end position="69"/>
    </location>
</feature>
<evidence type="ECO:0000313" key="2">
    <source>
        <dbReference type="EMBL" id="EGW33834.1"/>
    </source>
</evidence>
<dbReference type="InterPro" id="IPR044792">
    <property type="entry name" value="TAR1"/>
</dbReference>